<comment type="caution">
    <text evidence="3">The sequence shown here is derived from an EMBL/GenBank/DDBJ whole genome shotgun (WGS) entry which is preliminary data.</text>
</comment>
<evidence type="ECO:0000313" key="4">
    <source>
        <dbReference type="Proteomes" id="UP000472335"/>
    </source>
</evidence>
<dbReference type="InterPro" id="IPR002938">
    <property type="entry name" value="FAD-bd"/>
</dbReference>
<keyword evidence="3" id="KW-0503">Monooxygenase</keyword>
<feature type="domain" description="FAD-binding" evidence="2">
    <location>
        <begin position="8"/>
        <end position="355"/>
    </location>
</feature>
<accession>A0A6G4V9C5</accession>
<dbReference type="PRINTS" id="PR00420">
    <property type="entry name" value="RNGMNOXGNASE"/>
</dbReference>
<evidence type="ECO:0000259" key="2">
    <source>
        <dbReference type="Pfam" id="PF01494"/>
    </source>
</evidence>
<dbReference type="SUPFAM" id="SSF51905">
    <property type="entry name" value="FAD/NAD(P)-binding domain"/>
    <property type="match status" value="1"/>
</dbReference>
<dbReference type="InterPro" id="IPR036188">
    <property type="entry name" value="FAD/NAD-bd_sf"/>
</dbReference>
<sequence length="433" mass="47146">MARTMHRYDVIICGAGAGGLAAAVMFGRQGKQVLLVDKLGDTVETFKGELLQPGSLAVLDGLDALDTLRKAGARTIDRLACTTAVGEEMCAMDYRWLSGDYNHCLTHTYKGILDNFIAALPAEVEFRRHVSVESLVRDSDGRVNGVRLRQGQGQDREQIHAPLVIASDGHGSKLRTQLGISIDTIPYGHQVVAVDLVDEPHLATQATTFVTPEGMRVMYPMPNAGGRLYLQVPKGFVNRIGKQGLTQWIDSALASCPALEPVADSVRRGMATSRVLSARRFIAPEFHRDGAPLVGDAAHAVHPMAGQGMNAAIADAAALSRLLEGVDHADLSGVDRALAAYGVRRRAEVRTIAEFSHRFAALFTETVTRFRFARSAYILRCHGRNERLCYKIMHNISGLGHQPFSVLDRLQQLGLPDRHAQLPPEARLLGTAH</sequence>
<dbReference type="EMBL" id="JAAKZY010000074">
    <property type="protein sequence ID" value="NGO10413.1"/>
    <property type="molecule type" value="Genomic_DNA"/>
</dbReference>
<protein>
    <submittedName>
        <fullName evidence="3">FAD-dependent monooxygenase</fullName>
    </submittedName>
</protein>
<evidence type="ECO:0000256" key="1">
    <source>
        <dbReference type="ARBA" id="ARBA00023002"/>
    </source>
</evidence>
<dbReference type="PANTHER" id="PTHR43476:SF5">
    <property type="entry name" value="FAD-DEPENDENT MONOOXYGENASE"/>
    <property type="match status" value="1"/>
</dbReference>
<dbReference type="AlphaFoldDB" id="A0A6G4V9C5"/>
<evidence type="ECO:0000313" key="3">
    <source>
        <dbReference type="EMBL" id="NGO10413.1"/>
    </source>
</evidence>
<dbReference type="Gene3D" id="3.50.50.60">
    <property type="entry name" value="FAD/NAD(P)-binding domain"/>
    <property type="match status" value="2"/>
</dbReference>
<gene>
    <name evidence="3" type="ORF">G5C60_23190</name>
</gene>
<reference evidence="3 4" key="1">
    <citation type="submission" date="2020-02" db="EMBL/GenBank/DDBJ databases">
        <title>Whole-genome analyses of novel actinobacteria.</title>
        <authorList>
            <person name="Sahin N."/>
            <person name="Gencbay T."/>
        </authorList>
    </citation>
    <scope>NUCLEOTIDE SEQUENCE [LARGE SCALE GENOMIC DNA]</scope>
    <source>
        <strain evidence="3 4">HC44</strain>
    </source>
</reference>
<name>A0A6G4V9C5_9ACTN</name>
<dbReference type="Pfam" id="PF01494">
    <property type="entry name" value="FAD_binding_3"/>
    <property type="match status" value="1"/>
</dbReference>
<dbReference type="PANTHER" id="PTHR43476">
    <property type="entry name" value="3-(3-HYDROXY-PHENYL)PROPIONATE/3-HYDROXYCINNAMIC ACID HYDROXYLASE"/>
    <property type="match status" value="1"/>
</dbReference>
<keyword evidence="1" id="KW-0560">Oxidoreductase</keyword>
<proteinExistence type="predicted"/>
<dbReference type="GO" id="GO:0004497">
    <property type="term" value="F:monooxygenase activity"/>
    <property type="evidence" value="ECO:0007669"/>
    <property type="project" value="UniProtKB-KW"/>
</dbReference>
<organism evidence="3 4">
    <name type="scientific">Streptomyces scabichelini</name>
    <dbReference type="NCBI Taxonomy" id="2711217"/>
    <lineage>
        <taxon>Bacteria</taxon>
        <taxon>Bacillati</taxon>
        <taxon>Actinomycetota</taxon>
        <taxon>Actinomycetes</taxon>
        <taxon>Kitasatosporales</taxon>
        <taxon>Streptomycetaceae</taxon>
        <taxon>Streptomyces</taxon>
    </lineage>
</organism>
<dbReference type="Proteomes" id="UP000472335">
    <property type="component" value="Unassembled WGS sequence"/>
</dbReference>
<dbReference type="GO" id="GO:0071949">
    <property type="term" value="F:FAD binding"/>
    <property type="evidence" value="ECO:0007669"/>
    <property type="project" value="InterPro"/>
</dbReference>
<keyword evidence="4" id="KW-1185">Reference proteome</keyword>
<dbReference type="InterPro" id="IPR050631">
    <property type="entry name" value="PheA/TfdB_FAD_monoxygenase"/>
</dbReference>